<reference evidence="7 8" key="1">
    <citation type="journal article" date="2016" name="Nat. Commun.">
        <title>Thousands of microbial genomes shed light on interconnected biogeochemical processes in an aquifer system.</title>
        <authorList>
            <person name="Anantharaman K."/>
            <person name="Brown C.T."/>
            <person name="Hug L.A."/>
            <person name="Sharon I."/>
            <person name="Castelle C.J."/>
            <person name="Probst A.J."/>
            <person name="Thomas B.C."/>
            <person name="Singh A."/>
            <person name="Wilkins M.J."/>
            <person name="Karaoz U."/>
            <person name="Brodie E.L."/>
            <person name="Williams K.H."/>
            <person name="Hubbard S.S."/>
            <person name="Banfield J.F."/>
        </authorList>
    </citation>
    <scope>NUCLEOTIDE SEQUENCE [LARGE SCALE GENOMIC DNA]</scope>
</reference>
<comment type="caution">
    <text evidence="7">The sequence shown here is derived from an EMBL/GenBank/DDBJ whole genome shotgun (WGS) entry which is preliminary data.</text>
</comment>
<dbReference type="InterPro" id="IPR036249">
    <property type="entry name" value="Thioredoxin-like_sf"/>
</dbReference>
<comment type="similarity">
    <text evidence="1">Belongs to the thioredoxin family. DsbA subfamily.</text>
</comment>
<organism evidence="7 8">
    <name type="scientific">Candidatus Veblenbacteria bacterium RIFOXYB1_FULL_43_13</name>
    <dbReference type="NCBI Taxonomy" id="1802426"/>
    <lineage>
        <taxon>Bacteria</taxon>
        <taxon>Candidatus Vebleniibacteriota</taxon>
    </lineage>
</organism>
<dbReference type="InterPro" id="IPR012336">
    <property type="entry name" value="Thioredoxin-like_fold"/>
</dbReference>
<evidence type="ECO:0000256" key="3">
    <source>
        <dbReference type="ARBA" id="ARBA00023002"/>
    </source>
</evidence>
<dbReference type="GO" id="GO:0016491">
    <property type="term" value="F:oxidoreductase activity"/>
    <property type="evidence" value="ECO:0007669"/>
    <property type="project" value="UniProtKB-KW"/>
</dbReference>
<gene>
    <name evidence="7" type="ORF">A2388_03160</name>
</gene>
<keyword evidence="3" id="KW-0560">Oxidoreductase</keyword>
<name>A0A1G2Q2P3_9BACT</name>
<evidence type="ECO:0000259" key="6">
    <source>
        <dbReference type="PROSITE" id="PS51352"/>
    </source>
</evidence>
<keyword evidence="5" id="KW-0676">Redox-active center</keyword>
<evidence type="ECO:0000313" key="7">
    <source>
        <dbReference type="EMBL" id="OHA54843.1"/>
    </source>
</evidence>
<dbReference type="PANTHER" id="PTHR13887:SF14">
    <property type="entry name" value="DISULFIDE BOND FORMATION PROTEIN D"/>
    <property type="match status" value="1"/>
</dbReference>
<dbReference type="Pfam" id="PF13462">
    <property type="entry name" value="Thioredoxin_4"/>
    <property type="match status" value="1"/>
</dbReference>
<evidence type="ECO:0000256" key="4">
    <source>
        <dbReference type="ARBA" id="ARBA00023157"/>
    </source>
</evidence>
<dbReference type="Proteomes" id="UP000177575">
    <property type="component" value="Unassembled WGS sequence"/>
</dbReference>
<dbReference type="PANTHER" id="PTHR13887">
    <property type="entry name" value="GLUTATHIONE S-TRANSFERASE KAPPA"/>
    <property type="match status" value="1"/>
</dbReference>
<evidence type="ECO:0000256" key="1">
    <source>
        <dbReference type="ARBA" id="ARBA00005791"/>
    </source>
</evidence>
<dbReference type="PROSITE" id="PS51352">
    <property type="entry name" value="THIOREDOXIN_2"/>
    <property type="match status" value="1"/>
</dbReference>
<dbReference type="SUPFAM" id="SSF52833">
    <property type="entry name" value="Thioredoxin-like"/>
    <property type="match status" value="1"/>
</dbReference>
<evidence type="ECO:0000256" key="2">
    <source>
        <dbReference type="ARBA" id="ARBA00022729"/>
    </source>
</evidence>
<evidence type="ECO:0000256" key="5">
    <source>
        <dbReference type="ARBA" id="ARBA00023284"/>
    </source>
</evidence>
<evidence type="ECO:0000313" key="8">
    <source>
        <dbReference type="Proteomes" id="UP000177575"/>
    </source>
</evidence>
<keyword evidence="2" id="KW-0732">Signal</keyword>
<accession>A0A1G2Q2P3</accession>
<feature type="domain" description="Thioredoxin" evidence="6">
    <location>
        <begin position="1"/>
        <end position="173"/>
    </location>
</feature>
<keyword evidence="4" id="KW-1015">Disulfide bond</keyword>
<dbReference type="AlphaFoldDB" id="A0A1G2Q2P3"/>
<dbReference type="Gene3D" id="3.40.30.10">
    <property type="entry name" value="Glutaredoxin"/>
    <property type="match status" value="1"/>
</dbReference>
<sequence>MPITRLETSDDPWQGSPVAPLVIVEFGDFQCPFCKEAAPILKEVLKRYPEAVKFIYRDFPVSSIHSEAITAAEAANCAYKQGKFWQYHDALFERQDDLGSELYLALAQSLRLDTKEFSNCLLQHQTLAEIQSDFSDGVAAGVSGTPAWFVNGRKIEGVLTLELWQKLIDYLIISEFKQKAPQ</sequence>
<dbReference type="EMBL" id="MHTC01000037">
    <property type="protein sequence ID" value="OHA54843.1"/>
    <property type="molecule type" value="Genomic_DNA"/>
</dbReference>
<dbReference type="InterPro" id="IPR013766">
    <property type="entry name" value="Thioredoxin_domain"/>
</dbReference>
<proteinExistence type="inferred from homology"/>
<protein>
    <recommendedName>
        <fullName evidence="6">Thioredoxin domain-containing protein</fullName>
    </recommendedName>
</protein>